<dbReference type="STRING" id="1121455.SAMN02745728_01869"/>
<dbReference type="AlphaFoldDB" id="A0A1M7TD12"/>
<evidence type="ECO:0000256" key="5">
    <source>
        <dbReference type="HAMAP-Rule" id="MF_00113"/>
    </source>
</evidence>
<evidence type="ECO:0000313" key="7">
    <source>
        <dbReference type="Proteomes" id="UP000186469"/>
    </source>
</evidence>
<proteinExistence type="inferred from homology"/>
<dbReference type="HAMAP" id="MF_00113">
    <property type="entry name" value="QueA"/>
    <property type="match status" value="1"/>
</dbReference>
<protein>
    <recommendedName>
        <fullName evidence="5">S-adenosylmethionine:tRNA ribosyltransferase-isomerase</fullName>
        <ecNumber evidence="5">2.4.99.17</ecNumber>
    </recommendedName>
    <alternativeName>
        <fullName evidence="5">Queuosine biosynthesis protein QueA</fullName>
    </alternativeName>
</protein>
<dbReference type="UniPathway" id="UPA00392"/>
<reference evidence="6 7" key="1">
    <citation type="submission" date="2016-12" db="EMBL/GenBank/DDBJ databases">
        <authorList>
            <person name="Song W.-J."/>
            <person name="Kurnit D.M."/>
        </authorList>
    </citation>
    <scope>NUCLEOTIDE SEQUENCE [LARGE SCALE GENOMIC DNA]</scope>
    <source>
        <strain evidence="6 7">DSM 11393</strain>
    </source>
</reference>
<comment type="subcellular location">
    <subcellularLocation>
        <location evidence="5">Cytoplasm</location>
    </subcellularLocation>
</comment>
<comment type="subunit">
    <text evidence="5">Monomer.</text>
</comment>
<dbReference type="NCBIfam" id="TIGR00113">
    <property type="entry name" value="queA"/>
    <property type="match status" value="1"/>
</dbReference>
<organism evidence="6 7">
    <name type="scientific">Desulfovibrio litoralis DSM 11393</name>
    <dbReference type="NCBI Taxonomy" id="1121455"/>
    <lineage>
        <taxon>Bacteria</taxon>
        <taxon>Pseudomonadati</taxon>
        <taxon>Thermodesulfobacteriota</taxon>
        <taxon>Desulfovibrionia</taxon>
        <taxon>Desulfovibrionales</taxon>
        <taxon>Desulfovibrionaceae</taxon>
        <taxon>Desulfovibrio</taxon>
    </lineage>
</organism>
<dbReference type="InterPro" id="IPR003699">
    <property type="entry name" value="QueA"/>
</dbReference>
<dbReference type="PANTHER" id="PTHR30307">
    <property type="entry name" value="S-ADENOSYLMETHIONINE:TRNA RIBOSYLTRANSFERASE-ISOMERASE"/>
    <property type="match status" value="1"/>
</dbReference>
<accession>A0A1M7TD12</accession>
<evidence type="ECO:0000256" key="2">
    <source>
        <dbReference type="ARBA" id="ARBA00022679"/>
    </source>
</evidence>
<gene>
    <name evidence="5" type="primary">queA</name>
    <name evidence="6" type="ORF">SAMN02745728_01869</name>
</gene>
<dbReference type="GO" id="GO:0008616">
    <property type="term" value="P:tRNA queuosine(34) biosynthetic process"/>
    <property type="evidence" value="ECO:0007669"/>
    <property type="project" value="UniProtKB-UniRule"/>
</dbReference>
<dbReference type="Proteomes" id="UP000186469">
    <property type="component" value="Unassembled WGS sequence"/>
</dbReference>
<keyword evidence="7" id="KW-1185">Reference proteome</keyword>
<dbReference type="Gene3D" id="3.40.1780.10">
    <property type="entry name" value="QueA-like"/>
    <property type="match status" value="2"/>
</dbReference>
<keyword evidence="3 5" id="KW-0949">S-adenosyl-L-methionine</keyword>
<dbReference type="Pfam" id="PF02547">
    <property type="entry name" value="Queuosine_synth"/>
    <property type="match status" value="1"/>
</dbReference>
<dbReference type="PANTHER" id="PTHR30307:SF0">
    <property type="entry name" value="S-ADENOSYLMETHIONINE:TRNA RIBOSYLTRANSFERASE-ISOMERASE"/>
    <property type="match status" value="1"/>
</dbReference>
<dbReference type="OrthoDB" id="9805933at2"/>
<evidence type="ECO:0000256" key="3">
    <source>
        <dbReference type="ARBA" id="ARBA00022691"/>
    </source>
</evidence>
<dbReference type="EC" id="2.4.99.17" evidence="5"/>
<dbReference type="InterPro" id="IPR042119">
    <property type="entry name" value="QueA_dom2"/>
</dbReference>
<comment type="similarity">
    <text evidence="5">Belongs to the QueA family.</text>
</comment>
<comment type="pathway">
    <text evidence="5">tRNA modification; tRNA-queuosine biosynthesis.</text>
</comment>
<comment type="function">
    <text evidence="5">Transfers and isomerizes the ribose moiety from AdoMet to the 7-aminomethyl group of 7-deazaguanine (preQ1-tRNA) to give epoxyqueuosine (oQ-tRNA).</text>
</comment>
<dbReference type="InterPro" id="IPR042118">
    <property type="entry name" value="QueA_dom1"/>
</dbReference>
<keyword evidence="4 5" id="KW-0671">Queuosine biosynthesis</keyword>
<dbReference type="GO" id="GO:0051075">
    <property type="term" value="F:S-adenosylmethionine:tRNA ribosyltransferase-isomerase activity"/>
    <property type="evidence" value="ECO:0007669"/>
    <property type="project" value="UniProtKB-EC"/>
</dbReference>
<dbReference type="NCBIfam" id="NF001140">
    <property type="entry name" value="PRK00147.1"/>
    <property type="match status" value="1"/>
</dbReference>
<evidence type="ECO:0000256" key="1">
    <source>
        <dbReference type="ARBA" id="ARBA00022490"/>
    </source>
</evidence>
<dbReference type="GO" id="GO:0005737">
    <property type="term" value="C:cytoplasm"/>
    <property type="evidence" value="ECO:0007669"/>
    <property type="project" value="UniProtKB-SubCell"/>
</dbReference>
<keyword evidence="2 5" id="KW-0808">Transferase</keyword>
<dbReference type="EMBL" id="FRDI01000010">
    <property type="protein sequence ID" value="SHN68664.1"/>
    <property type="molecule type" value="Genomic_DNA"/>
</dbReference>
<comment type="catalytic activity">
    <reaction evidence="5">
        <text>7-aminomethyl-7-carbaguanosine(34) in tRNA + S-adenosyl-L-methionine = epoxyqueuosine(34) in tRNA + adenine + L-methionine + 2 H(+)</text>
        <dbReference type="Rhea" id="RHEA:32155"/>
        <dbReference type="Rhea" id="RHEA-COMP:10342"/>
        <dbReference type="Rhea" id="RHEA-COMP:18582"/>
        <dbReference type="ChEBI" id="CHEBI:15378"/>
        <dbReference type="ChEBI" id="CHEBI:16708"/>
        <dbReference type="ChEBI" id="CHEBI:57844"/>
        <dbReference type="ChEBI" id="CHEBI:59789"/>
        <dbReference type="ChEBI" id="CHEBI:82833"/>
        <dbReference type="ChEBI" id="CHEBI:194443"/>
        <dbReference type="EC" id="2.4.99.17"/>
    </reaction>
</comment>
<dbReference type="RefSeq" id="WP_084650676.1">
    <property type="nucleotide sequence ID" value="NZ_FRDI01000010.1"/>
</dbReference>
<keyword evidence="6" id="KW-0413">Isomerase</keyword>
<sequence>MAIDFRNERLKKIALDNSCVHTDGLEIDAEDFQLSSYDFNLPESLVAQTPDEKRDNSKLLVLDRKNNELIVSSFNELASFLPSESLIVTNNVKVAPLRLKGVTKSGGRLEFLLLTPLPLIDNSHATQGKFNARVEGLMRNIKKFKVGETYQFNEKLKFTILEKQEFGRCIVNLEWEAPLTERLNEQGSLPLPPYIKRELTKSDTERYQTIFAKDEKIGSAAAPTAGLHFTPALKAELLAKGHSWTELTLYVGYGTFSPVRSEDIREHLMHSEYFEINEKSAELINNQRANKKPVVAIGTTSTRTLEGVFAKRGKIEACTDTTNIFVYPGKKIEVVDHLITNFHLPKSSLLMLVSAFVGRKRLLSAYEKAIEERLRFFSYGDAMLIL</sequence>
<dbReference type="Gene3D" id="2.40.10.240">
    <property type="entry name" value="QueA-like"/>
    <property type="match status" value="1"/>
</dbReference>
<evidence type="ECO:0000256" key="4">
    <source>
        <dbReference type="ARBA" id="ARBA00022785"/>
    </source>
</evidence>
<dbReference type="InterPro" id="IPR036100">
    <property type="entry name" value="QueA_sf"/>
</dbReference>
<name>A0A1M7TD12_9BACT</name>
<evidence type="ECO:0000313" key="6">
    <source>
        <dbReference type="EMBL" id="SHN68664.1"/>
    </source>
</evidence>
<keyword evidence="1 5" id="KW-0963">Cytoplasm</keyword>
<dbReference type="SUPFAM" id="SSF111337">
    <property type="entry name" value="QueA-like"/>
    <property type="match status" value="1"/>
</dbReference>